<dbReference type="EMBL" id="BMAT01013608">
    <property type="protein sequence ID" value="GFS16363.1"/>
    <property type="molecule type" value="Genomic_DNA"/>
</dbReference>
<comment type="caution">
    <text evidence="1">The sequence shown here is derived from an EMBL/GenBank/DDBJ whole genome shotgun (WGS) entry which is preliminary data.</text>
</comment>
<sequence>MILSSKAVGAEASVTSISRRLEESGCIEVLLTNLGDLKLFKSEHIKDFDRAFLRHTVPDTKAYFAEIIDCKLQATRSRL</sequence>
<protein>
    <submittedName>
        <fullName evidence="1">Uncharacterized protein</fullName>
    </submittedName>
</protein>
<name>A0AAV4J345_9GAST</name>
<reference evidence="1 2" key="1">
    <citation type="journal article" date="2021" name="Elife">
        <title>Chloroplast acquisition without the gene transfer in kleptoplastic sea slugs, Plakobranchus ocellatus.</title>
        <authorList>
            <person name="Maeda T."/>
            <person name="Takahashi S."/>
            <person name="Yoshida T."/>
            <person name="Shimamura S."/>
            <person name="Takaki Y."/>
            <person name="Nagai Y."/>
            <person name="Toyoda A."/>
            <person name="Suzuki Y."/>
            <person name="Arimoto A."/>
            <person name="Ishii H."/>
            <person name="Satoh N."/>
            <person name="Nishiyama T."/>
            <person name="Hasebe M."/>
            <person name="Maruyama T."/>
            <person name="Minagawa J."/>
            <person name="Obokata J."/>
            <person name="Shigenobu S."/>
        </authorList>
    </citation>
    <scope>NUCLEOTIDE SEQUENCE [LARGE SCALE GENOMIC DNA]</scope>
</reference>
<dbReference type="AlphaFoldDB" id="A0AAV4J345"/>
<dbReference type="Proteomes" id="UP000762676">
    <property type="component" value="Unassembled WGS sequence"/>
</dbReference>
<evidence type="ECO:0000313" key="2">
    <source>
        <dbReference type="Proteomes" id="UP000762676"/>
    </source>
</evidence>
<accession>A0AAV4J345</accession>
<organism evidence="1 2">
    <name type="scientific">Elysia marginata</name>
    <dbReference type="NCBI Taxonomy" id="1093978"/>
    <lineage>
        <taxon>Eukaryota</taxon>
        <taxon>Metazoa</taxon>
        <taxon>Spiralia</taxon>
        <taxon>Lophotrochozoa</taxon>
        <taxon>Mollusca</taxon>
        <taxon>Gastropoda</taxon>
        <taxon>Heterobranchia</taxon>
        <taxon>Euthyneura</taxon>
        <taxon>Panpulmonata</taxon>
        <taxon>Sacoglossa</taxon>
        <taxon>Placobranchoidea</taxon>
        <taxon>Plakobranchidae</taxon>
        <taxon>Elysia</taxon>
    </lineage>
</organism>
<evidence type="ECO:0000313" key="1">
    <source>
        <dbReference type="EMBL" id="GFS16363.1"/>
    </source>
</evidence>
<keyword evidence="2" id="KW-1185">Reference proteome</keyword>
<gene>
    <name evidence="1" type="ORF">ElyMa_006794000</name>
</gene>
<proteinExistence type="predicted"/>